<dbReference type="RefSeq" id="WP_184452901.1">
    <property type="nucleotide sequence ID" value="NZ_JACHMK010000001.1"/>
</dbReference>
<organism evidence="2 3">
    <name type="scientific">Schaalia hyovaginalis</name>
    <dbReference type="NCBI Taxonomy" id="29316"/>
    <lineage>
        <taxon>Bacteria</taxon>
        <taxon>Bacillati</taxon>
        <taxon>Actinomycetota</taxon>
        <taxon>Actinomycetes</taxon>
        <taxon>Actinomycetales</taxon>
        <taxon>Actinomycetaceae</taxon>
        <taxon>Schaalia</taxon>
    </lineage>
</organism>
<gene>
    <name evidence="2" type="ORF">HD592_001428</name>
</gene>
<proteinExistence type="predicted"/>
<name>A0A923E4R4_9ACTO</name>
<feature type="signal peptide" evidence="1">
    <location>
        <begin position="1"/>
        <end position="23"/>
    </location>
</feature>
<dbReference type="AlphaFoldDB" id="A0A923E4R4"/>
<sequence length="141" mass="14822">MKNSLLRISVALALALTGSSALAACSGSDAPAAQSAASDSAAQGEDAETKADLELARQTILDTLADNPDLDQIYLASDVKKPTEKYGMLVVPYAYSEATEKLTTSIVKIEKGPKFIIGAVAAQSQKTWEIDQDGNISEKSE</sequence>
<keyword evidence="2" id="KW-0449">Lipoprotein</keyword>
<keyword evidence="1" id="KW-0732">Signal</keyword>
<dbReference type="PROSITE" id="PS51257">
    <property type="entry name" value="PROKAR_LIPOPROTEIN"/>
    <property type="match status" value="1"/>
</dbReference>
<accession>A0A923E4R4</accession>
<keyword evidence="3" id="KW-1185">Reference proteome</keyword>
<feature type="chain" id="PRO_5037186632" evidence="1">
    <location>
        <begin position="24"/>
        <end position="141"/>
    </location>
</feature>
<evidence type="ECO:0000313" key="3">
    <source>
        <dbReference type="Proteomes" id="UP000617426"/>
    </source>
</evidence>
<evidence type="ECO:0000256" key="1">
    <source>
        <dbReference type="SAM" id="SignalP"/>
    </source>
</evidence>
<reference evidence="2" key="1">
    <citation type="submission" date="2020-08" db="EMBL/GenBank/DDBJ databases">
        <title>Sequencing the genomes of 1000 actinobacteria strains.</title>
        <authorList>
            <person name="Klenk H.-P."/>
        </authorList>
    </citation>
    <scope>NUCLEOTIDE SEQUENCE</scope>
    <source>
        <strain evidence="2">DSM 10695</strain>
    </source>
</reference>
<evidence type="ECO:0000313" key="2">
    <source>
        <dbReference type="EMBL" id="MBB6334863.1"/>
    </source>
</evidence>
<comment type="caution">
    <text evidence="2">The sequence shown here is derived from an EMBL/GenBank/DDBJ whole genome shotgun (WGS) entry which is preliminary data.</text>
</comment>
<dbReference type="Proteomes" id="UP000617426">
    <property type="component" value="Unassembled WGS sequence"/>
</dbReference>
<protein>
    <submittedName>
        <fullName evidence="2">PBP1b-binding outer membrane lipoprotein LpoB</fullName>
    </submittedName>
</protein>
<dbReference type="EMBL" id="JACHMK010000001">
    <property type="protein sequence ID" value="MBB6334863.1"/>
    <property type="molecule type" value="Genomic_DNA"/>
</dbReference>